<name>A0A9J6QTH7_9FIRM</name>
<comment type="caution">
    <text evidence="3">The sequence shown here is derived from an EMBL/GenBank/DDBJ whole genome shotgun (WGS) entry which is preliminary data.</text>
</comment>
<evidence type="ECO:0000256" key="1">
    <source>
        <dbReference type="SAM" id="SignalP"/>
    </source>
</evidence>
<dbReference type="Pfam" id="PF07581">
    <property type="entry name" value="Glug"/>
    <property type="match status" value="1"/>
</dbReference>
<sequence length="517" mass="55787">MKKKAFICTCAASLLICNCVTAAPVFAADYSFIQKVENLQYDAEFQAELAEEEAIKAGKADTSWFDPDDPKEVYEITTEQQLFGLAKLVRTRKIEWKVNEVYTFKGVTFKLMNDIALTKNWIPIGNSEVHLFEGVFDGNGHTISGIKINGSQEDNQGFFGYLAGTVNNLNLSGSINTYGSNIGGMAGTMTSSAVVENCTVNIEVSGTDKIGGVVGESNSGQVINCHNQGSVKGNVKVGGVVGENWNGRIEQCSNEGTVVSKGKGVGTYGTGGIAGRSVAKSAMIKESFNRGNIHSGNECAGGVVGYTNAVGSTVESCYNTGSVSGPEDGSYGYVGGVVGSIGEDGVKLRNSYNAGTLKNGKYIGGILGNYTADYYNDIGRSISNNYYLNNSAKAAVGKDREGKGKKRYSKTIVPMSSGDMRSTHMASDLGNAYRPDTSGMYGMNNGYPVFIWQENETIDRNAILKKMRIGYKDSFQKFFEENLYGTVSGEFIIEMFNPHVYIENMFSELKDKAEDMK</sequence>
<dbReference type="Gene3D" id="2.160.20.110">
    <property type="match status" value="1"/>
</dbReference>
<feature type="chain" id="PRO_5039888095" description="GLUG domain-containing protein" evidence="1">
    <location>
        <begin position="23"/>
        <end position="517"/>
    </location>
</feature>
<organism evidence="3 4">
    <name type="scientific">Hominibacterium faecale</name>
    <dbReference type="NCBI Taxonomy" id="2839743"/>
    <lineage>
        <taxon>Bacteria</taxon>
        <taxon>Bacillati</taxon>
        <taxon>Bacillota</taxon>
        <taxon>Clostridia</taxon>
        <taxon>Peptostreptococcales</taxon>
        <taxon>Anaerovoracaceae</taxon>
        <taxon>Hominibacterium</taxon>
    </lineage>
</organism>
<evidence type="ECO:0000313" key="4">
    <source>
        <dbReference type="Proteomes" id="UP001065549"/>
    </source>
</evidence>
<dbReference type="InterPro" id="IPR011493">
    <property type="entry name" value="GLUG"/>
</dbReference>
<gene>
    <name evidence="3" type="ORF">OBO34_06040</name>
</gene>
<proteinExistence type="predicted"/>
<dbReference type="Proteomes" id="UP001065549">
    <property type="component" value="Unassembled WGS sequence"/>
</dbReference>
<feature type="domain" description="GLUG" evidence="2">
    <location>
        <begin position="236"/>
        <end position="259"/>
    </location>
</feature>
<dbReference type="EMBL" id="JAOSHN010000002">
    <property type="protein sequence ID" value="MCU7377911.1"/>
    <property type="molecule type" value="Genomic_DNA"/>
</dbReference>
<accession>A0A9J6QTH7</accession>
<evidence type="ECO:0000259" key="2">
    <source>
        <dbReference type="Pfam" id="PF07581"/>
    </source>
</evidence>
<keyword evidence="4" id="KW-1185">Reference proteome</keyword>
<protein>
    <recommendedName>
        <fullName evidence="2">GLUG domain-containing protein</fullName>
    </recommendedName>
</protein>
<reference evidence="3" key="1">
    <citation type="submission" date="2022-09" db="EMBL/GenBank/DDBJ databases">
        <title>Culturomic study of gut microbiota in children with autism spectrum disorder.</title>
        <authorList>
            <person name="Efimov B.A."/>
            <person name="Chaplin A.V."/>
            <person name="Sokolova S.R."/>
            <person name="Pikina A.P."/>
            <person name="Korzhanova M."/>
            <person name="Belova V."/>
            <person name="Korostin D."/>
        </authorList>
    </citation>
    <scope>NUCLEOTIDE SEQUENCE</scope>
    <source>
        <strain evidence="3">ASD5510</strain>
    </source>
</reference>
<keyword evidence="1" id="KW-0732">Signal</keyword>
<dbReference type="AlphaFoldDB" id="A0A9J6QTH7"/>
<evidence type="ECO:0000313" key="3">
    <source>
        <dbReference type="EMBL" id="MCU7377911.1"/>
    </source>
</evidence>
<feature type="signal peptide" evidence="1">
    <location>
        <begin position="1"/>
        <end position="22"/>
    </location>
</feature>
<dbReference type="RefSeq" id="WP_253019680.1">
    <property type="nucleotide sequence ID" value="NZ_JAOSHN010000002.1"/>
</dbReference>